<dbReference type="CDD" id="cd00093">
    <property type="entry name" value="HTH_XRE"/>
    <property type="match status" value="1"/>
</dbReference>
<evidence type="ECO:0000259" key="1">
    <source>
        <dbReference type="PROSITE" id="PS50943"/>
    </source>
</evidence>
<dbReference type="Proteomes" id="UP000305198">
    <property type="component" value="Unassembled WGS sequence"/>
</dbReference>
<name>A0A4U0YGW0_9GAMM</name>
<dbReference type="InterPro" id="IPR001387">
    <property type="entry name" value="Cro/C1-type_HTH"/>
</dbReference>
<protein>
    <submittedName>
        <fullName evidence="2">Helix-turn-helix domain-containing protein</fullName>
    </submittedName>
</protein>
<comment type="caution">
    <text evidence="2">The sequence shown here is derived from an EMBL/GenBank/DDBJ whole genome shotgun (WGS) entry which is preliminary data.</text>
</comment>
<evidence type="ECO:0000313" key="3">
    <source>
        <dbReference type="Proteomes" id="UP000305198"/>
    </source>
</evidence>
<feature type="domain" description="HTH cro/C1-type" evidence="1">
    <location>
        <begin position="114"/>
        <end position="168"/>
    </location>
</feature>
<dbReference type="SMART" id="SM00530">
    <property type="entry name" value="HTH_XRE"/>
    <property type="match status" value="1"/>
</dbReference>
<sequence>MGIHNQSIHITCSASSKENLTMTQAIQFLEESLENTRTFVVRPSLAYAEATTKGSANVPYIFAAIDVSEAPVPGASDIDSFINELVSEDSSFYDTLKSARRDLGEELYDGEITLKSLRLKKGFSQAELARKIGTSQSHIARIERRPEAIMLTTSIKLAEALSIDIGLLASLAAGTKIEAGS</sequence>
<organism evidence="2 3">
    <name type="scientific">Halopseudomonas bauzanensis</name>
    <dbReference type="NCBI Taxonomy" id="653930"/>
    <lineage>
        <taxon>Bacteria</taxon>
        <taxon>Pseudomonadati</taxon>
        <taxon>Pseudomonadota</taxon>
        <taxon>Gammaproteobacteria</taxon>
        <taxon>Pseudomonadales</taxon>
        <taxon>Pseudomonadaceae</taxon>
        <taxon>Halopseudomonas</taxon>
    </lineage>
</organism>
<dbReference type="Gene3D" id="1.10.260.40">
    <property type="entry name" value="lambda repressor-like DNA-binding domains"/>
    <property type="match status" value="1"/>
</dbReference>
<dbReference type="GO" id="GO:0003677">
    <property type="term" value="F:DNA binding"/>
    <property type="evidence" value="ECO:0007669"/>
    <property type="project" value="InterPro"/>
</dbReference>
<accession>A0A4U0YGW0</accession>
<dbReference type="InterPro" id="IPR010982">
    <property type="entry name" value="Lambda_DNA-bd_dom_sf"/>
</dbReference>
<dbReference type="SUPFAM" id="SSF47413">
    <property type="entry name" value="lambda repressor-like DNA-binding domains"/>
    <property type="match status" value="1"/>
</dbReference>
<reference evidence="2 3" key="1">
    <citation type="submission" date="2019-04" db="EMBL/GenBank/DDBJ databases">
        <title>Crypto-aerobic microbial life in anoxic (sulfidic) marine sediments.</title>
        <authorList>
            <person name="Bhattacharya S."/>
            <person name="Roy C."/>
            <person name="Mondal N."/>
            <person name="Sarkar J."/>
            <person name="Mandal S."/>
            <person name="Rameez M.J."/>
            <person name="Ghosh W."/>
        </authorList>
    </citation>
    <scope>NUCLEOTIDE SEQUENCE [LARGE SCALE GENOMIC DNA]</scope>
    <source>
        <strain evidence="2 3">SBBB</strain>
    </source>
</reference>
<dbReference type="Pfam" id="PF01381">
    <property type="entry name" value="HTH_3"/>
    <property type="match status" value="1"/>
</dbReference>
<evidence type="ECO:0000313" key="2">
    <source>
        <dbReference type="EMBL" id="TKA90375.1"/>
    </source>
</evidence>
<dbReference type="PROSITE" id="PS50943">
    <property type="entry name" value="HTH_CROC1"/>
    <property type="match status" value="1"/>
</dbReference>
<dbReference type="EMBL" id="SWAV01000005">
    <property type="protein sequence ID" value="TKA90375.1"/>
    <property type="molecule type" value="Genomic_DNA"/>
</dbReference>
<proteinExistence type="predicted"/>
<dbReference type="AlphaFoldDB" id="A0A4U0YGW0"/>
<gene>
    <name evidence="2" type="ORF">FA869_14755</name>
</gene>